<dbReference type="STRING" id="313367.JSE7799_03210"/>
<name>A0A0M7BCF0_9RHOB</name>
<evidence type="ECO:0000313" key="2">
    <source>
        <dbReference type="Proteomes" id="UP000049455"/>
    </source>
</evidence>
<keyword evidence="2" id="KW-1185">Reference proteome</keyword>
<organism evidence="1 2">
    <name type="scientific">Jannaschia seosinensis</name>
    <dbReference type="NCBI Taxonomy" id="313367"/>
    <lineage>
        <taxon>Bacteria</taxon>
        <taxon>Pseudomonadati</taxon>
        <taxon>Pseudomonadota</taxon>
        <taxon>Alphaproteobacteria</taxon>
        <taxon>Rhodobacterales</taxon>
        <taxon>Roseobacteraceae</taxon>
        <taxon>Jannaschia</taxon>
    </lineage>
</organism>
<gene>
    <name evidence="1" type="ORF">JSE7799_03210</name>
</gene>
<dbReference type="Proteomes" id="UP000049455">
    <property type="component" value="Unassembled WGS sequence"/>
</dbReference>
<protein>
    <submittedName>
        <fullName evidence="1">Uncharacterized protein</fullName>
    </submittedName>
</protein>
<dbReference type="EMBL" id="CYPR01000209">
    <property type="protein sequence ID" value="CUH40477.1"/>
    <property type="molecule type" value="Genomic_DNA"/>
</dbReference>
<sequence length="61" mass="6736">MGTQDFFSSLLGADSYRLGIFTGNPVAMIAAPLAQGDRSFDPNKCKLRRFLRWRVVVATAT</sequence>
<reference evidence="1 2" key="1">
    <citation type="submission" date="2015-09" db="EMBL/GenBank/DDBJ databases">
        <authorList>
            <person name="Jackson K.R."/>
            <person name="Lunt B.L."/>
            <person name="Fisher J.N.B."/>
            <person name="Gardner A.V."/>
            <person name="Bailey M.E."/>
            <person name="Deus L.M."/>
            <person name="Earl A.S."/>
            <person name="Gibby P.D."/>
            <person name="Hartmann K.A."/>
            <person name="Liu J.E."/>
            <person name="Manci A.M."/>
            <person name="Nielsen D.A."/>
            <person name="Solomon M.B."/>
            <person name="Breakwell D.P."/>
            <person name="Burnett S.H."/>
            <person name="Grose J.H."/>
        </authorList>
    </citation>
    <scope>NUCLEOTIDE SEQUENCE [LARGE SCALE GENOMIC DNA]</scope>
    <source>
        <strain evidence="1 2">CECT 7799</strain>
    </source>
</reference>
<dbReference type="AlphaFoldDB" id="A0A0M7BCF0"/>
<evidence type="ECO:0000313" key="1">
    <source>
        <dbReference type="EMBL" id="CUH40477.1"/>
    </source>
</evidence>
<proteinExistence type="predicted"/>
<accession>A0A0M7BCF0</accession>